<keyword evidence="4" id="KW-1185">Reference proteome</keyword>
<dbReference type="Proteomes" id="UP000216316">
    <property type="component" value="Unassembled WGS sequence"/>
</dbReference>
<evidence type="ECO:0000313" key="3">
    <source>
        <dbReference type="Proteomes" id="UP000215828"/>
    </source>
</evidence>
<accession>A0A256LHQ1</accession>
<gene>
    <name evidence="1" type="ORF">CBF53_01015</name>
    <name evidence="2" type="ORF">CBF70_01825</name>
</gene>
<dbReference type="Proteomes" id="UP000215828">
    <property type="component" value="Unassembled WGS sequence"/>
</dbReference>
<proteinExistence type="predicted"/>
<organism evidence="2 3">
    <name type="scientific">Lactobacillus taiwanensis</name>
    <dbReference type="NCBI Taxonomy" id="508451"/>
    <lineage>
        <taxon>Bacteria</taxon>
        <taxon>Bacillati</taxon>
        <taxon>Bacillota</taxon>
        <taxon>Bacilli</taxon>
        <taxon>Lactobacillales</taxon>
        <taxon>Lactobacillaceae</taxon>
        <taxon>Lactobacillus</taxon>
    </lineage>
</organism>
<evidence type="ECO:0000313" key="1">
    <source>
        <dbReference type="EMBL" id="OYR88923.1"/>
    </source>
</evidence>
<dbReference type="EMBL" id="NGNV01000003">
    <property type="protein sequence ID" value="OYR88923.1"/>
    <property type="molecule type" value="Genomic_DNA"/>
</dbReference>
<name>A0A256LHQ1_9LACO</name>
<dbReference type="RefSeq" id="WP_003654701.1">
    <property type="nucleotide sequence ID" value="NZ_NGNV01000003.1"/>
</dbReference>
<reference evidence="3 4" key="3">
    <citation type="submission" date="2017-09" db="EMBL/GenBank/DDBJ databases">
        <title>Tripartite evolution among Lactobacillus johnsonii, Lactobacillus taiwanensis, Lactobacillus reuteri and their rodent host.</title>
        <authorList>
            <person name="Wang T."/>
            <person name="Knowles S."/>
            <person name="Cheng C."/>
        </authorList>
    </citation>
    <scope>NUCLEOTIDE SEQUENCE [LARGE SCALE GENOMIC DNA]</scope>
    <source>
        <strain evidence="2 3">609q</strain>
        <strain evidence="1 4">609u</strain>
    </source>
</reference>
<dbReference type="AlphaFoldDB" id="A0A256LHQ1"/>
<evidence type="ECO:0000313" key="4">
    <source>
        <dbReference type="Proteomes" id="UP000216316"/>
    </source>
</evidence>
<protein>
    <submittedName>
        <fullName evidence="2">Uncharacterized protein</fullName>
    </submittedName>
</protein>
<dbReference type="EMBL" id="NGNX01000005">
    <property type="protein sequence ID" value="OYR92968.1"/>
    <property type="molecule type" value="Genomic_DNA"/>
</dbReference>
<evidence type="ECO:0000313" key="2">
    <source>
        <dbReference type="EMBL" id="OYR92968.1"/>
    </source>
</evidence>
<reference evidence="1" key="2">
    <citation type="submission" date="2017-05" db="EMBL/GenBank/DDBJ databases">
        <authorList>
            <person name="Lin X.B."/>
            <person name="Stothard P."/>
            <person name="Tasseva G."/>
            <person name="Walter J."/>
        </authorList>
    </citation>
    <scope>NUCLEOTIDE SEQUENCE</scope>
    <source>
        <strain evidence="1">609u</strain>
    </source>
</reference>
<comment type="caution">
    <text evidence="2">The sequence shown here is derived from an EMBL/GenBank/DDBJ whole genome shotgun (WGS) entry which is preliminary data.</text>
</comment>
<sequence length="144" mass="16371">MQAQPVILGLLNNQNISVREVSEISKVPFSTLNNAMKKPIETWSIRVLNAFALALNQAPSKLLEILQPNGYELRIDNDAQTIQGVYIPDKVLFTQIRFVVENQHLEGWKPDKKDIEYLLDRAYNPDPELDDAIDKLVGDKVDAR</sequence>
<reference evidence="2 3" key="1">
    <citation type="submission" date="2017-04" db="EMBL/GenBank/DDBJ databases">
        <authorList>
            <person name="Afonso C.L."/>
            <person name="Miller P.J."/>
            <person name="Scott M.A."/>
            <person name="Spackman E."/>
            <person name="Goraichik I."/>
            <person name="Dimitrov K.M."/>
            <person name="Suarez D.L."/>
            <person name="Swayne D.E."/>
        </authorList>
    </citation>
    <scope>NUCLEOTIDE SEQUENCE [LARGE SCALE GENOMIC DNA]</scope>
    <source>
        <strain evidence="2 3">609q</strain>
    </source>
</reference>